<evidence type="ECO:0000313" key="2">
    <source>
        <dbReference type="EMBL" id="ADU47691.1"/>
    </source>
</evidence>
<protein>
    <submittedName>
        <fullName evidence="2">Polysaccharide pyruvyl transferase</fullName>
    </submittedName>
</protein>
<dbReference type="RefSeq" id="WP_013492007.1">
    <property type="nucleotide sequence ID" value="NC_014830.1"/>
</dbReference>
<sequence length="365" mass="39458">MCGCRPDPGDAAVLAALRAAFDEALGAALDGRSRAVVLDAPDYRNAGDLLILRGALDSLGRLGVHIRLLQDRRLTSWETLRRLPSSVAVLLHGGGNLGGLYPVHDEYRGRVFETVPDSSRVVLLPQSVSFPDRPAELAARQRYGRFPQATYLIRDTRSLQRLGDAVPELGAGLRLAPDAAFGTTLARRGPPSHDLLVLQRSDKESTGLDLAEPAVGLDFRQTDWPSFGQAQPAFRAIRRLARLYGSADVLPSGPETAVNGRWARASRRLQEGLWAVPQRALLRRHTADHVRVIEETLSDGRVIVTDRLHAHIGAALLGIPSVALDNLDGKVSALIQDWTAPLSTTHRAGSAAEALTIARSLLPTI</sequence>
<dbReference type="Proteomes" id="UP000008914">
    <property type="component" value="Chromosome"/>
</dbReference>
<dbReference type="STRING" id="710696.Intca_1173"/>
<organism evidence="2 3">
    <name type="scientific">Intrasporangium calvum (strain ATCC 23552 / DSM 43043 / JCM 3097 / NBRC 12989 / NCIMB 10167 / NRRL B-3866 / 7 KIP)</name>
    <dbReference type="NCBI Taxonomy" id="710696"/>
    <lineage>
        <taxon>Bacteria</taxon>
        <taxon>Bacillati</taxon>
        <taxon>Actinomycetota</taxon>
        <taxon>Actinomycetes</taxon>
        <taxon>Micrococcales</taxon>
        <taxon>Intrasporangiaceae</taxon>
        <taxon>Intrasporangium</taxon>
    </lineage>
</organism>
<name>E6SET4_INTC7</name>
<keyword evidence="3" id="KW-1185">Reference proteome</keyword>
<dbReference type="GO" id="GO:0016740">
    <property type="term" value="F:transferase activity"/>
    <property type="evidence" value="ECO:0007669"/>
    <property type="project" value="UniProtKB-KW"/>
</dbReference>
<dbReference type="eggNOG" id="COG5039">
    <property type="taxonomic scope" value="Bacteria"/>
</dbReference>
<dbReference type="InterPro" id="IPR007345">
    <property type="entry name" value="Polysacch_pyruvyl_Trfase"/>
</dbReference>
<dbReference type="AlphaFoldDB" id="E6SET4"/>
<dbReference type="OrthoDB" id="5242601at2"/>
<dbReference type="KEGG" id="ica:Intca_1173"/>
<dbReference type="HOGENOM" id="CLU_801371_0_0_11"/>
<reference evidence="2 3" key="1">
    <citation type="journal article" date="2010" name="Stand. Genomic Sci.">
        <title>Complete genome sequence of Intrasporangium calvum type strain (7 KIP).</title>
        <authorList>
            <person name="Del Rio T.G."/>
            <person name="Chertkov O."/>
            <person name="Yasawong M."/>
            <person name="Lucas S."/>
            <person name="Deshpande S."/>
            <person name="Cheng J.F."/>
            <person name="Detter C."/>
            <person name="Tapia R."/>
            <person name="Han C."/>
            <person name="Goodwin L."/>
            <person name="Pitluck S."/>
            <person name="Liolios K."/>
            <person name="Ivanova N."/>
            <person name="Mavromatis K."/>
            <person name="Pati A."/>
            <person name="Chen A."/>
            <person name="Palaniappan K."/>
            <person name="Land M."/>
            <person name="Hauser L."/>
            <person name="Chang Y.J."/>
            <person name="Jeffries C.D."/>
            <person name="Rohde M."/>
            <person name="Pukall R."/>
            <person name="Sikorski J."/>
            <person name="Goker M."/>
            <person name="Woyke T."/>
            <person name="Bristow J."/>
            <person name="Eisen J.A."/>
            <person name="Markowitz V."/>
            <person name="Hugenholtz P."/>
            <person name="Kyrpides N.C."/>
            <person name="Klenk H.P."/>
            <person name="Lapidus A."/>
        </authorList>
    </citation>
    <scope>NUCLEOTIDE SEQUENCE [LARGE SCALE GENOMIC DNA]</scope>
    <source>
        <strain evidence="3">ATCC 23552 / DSM 43043 / JCM 3097 / NBRC 12989 / 7 KIP</strain>
    </source>
</reference>
<dbReference type="PANTHER" id="PTHR36836:SF1">
    <property type="entry name" value="COLANIC ACID BIOSYNTHESIS PROTEIN WCAK"/>
    <property type="match status" value="1"/>
</dbReference>
<proteinExistence type="predicted"/>
<gene>
    <name evidence="2" type="ordered locus">Intca_1173</name>
</gene>
<accession>E6SET4</accession>
<evidence type="ECO:0000313" key="3">
    <source>
        <dbReference type="Proteomes" id="UP000008914"/>
    </source>
</evidence>
<keyword evidence="2" id="KW-0808">Transferase</keyword>
<feature type="domain" description="Polysaccharide pyruvyl transferase" evidence="1">
    <location>
        <begin position="45"/>
        <end position="326"/>
    </location>
</feature>
<evidence type="ECO:0000259" key="1">
    <source>
        <dbReference type="Pfam" id="PF04230"/>
    </source>
</evidence>
<dbReference type="EMBL" id="CP002343">
    <property type="protein sequence ID" value="ADU47691.1"/>
    <property type="molecule type" value="Genomic_DNA"/>
</dbReference>
<dbReference type="Pfam" id="PF04230">
    <property type="entry name" value="PS_pyruv_trans"/>
    <property type="match status" value="1"/>
</dbReference>
<dbReference type="PANTHER" id="PTHR36836">
    <property type="entry name" value="COLANIC ACID BIOSYNTHESIS PROTEIN WCAK"/>
    <property type="match status" value="1"/>
</dbReference>